<dbReference type="RefSeq" id="WP_142707091.1">
    <property type="nucleotide sequence ID" value="NZ_VIRS01000018.1"/>
</dbReference>
<name>A0A545AMA7_9ACTN</name>
<protein>
    <submittedName>
        <fullName evidence="7">Serine/threonine protein kinase</fullName>
    </submittedName>
</protein>
<dbReference type="GO" id="GO:0004674">
    <property type="term" value="F:protein serine/threonine kinase activity"/>
    <property type="evidence" value="ECO:0007669"/>
    <property type="project" value="UniProtKB-KW"/>
</dbReference>
<evidence type="ECO:0000313" key="7">
    <source>
        <dbReference type="EMBL" id="TQS42401.1"/>
    </source>
</evidence>
<dbReference type="AlphaFoldDB" id="A0A545AMA7"/>
<dbReference type="OrthoDB" id="5622056at2"/>
<reference evidence="7 8" key="1">
    <citation type="submission" date="2019-07" db="EMBL/GenBank/DDBJ databases">
        <title>Cryptosporangium phraense sp. nov., isolated from plant litter.</title>
        <authorList>
            <person name="Suriyachadkun C."/>
        </authorList>
    </citation>
    <scope>NUCLEOTIDE SEQUENCE [LARGE SCALE GENOMIC DNA]</scope>
    <source>
        <strain evidence="7 8">A-T 5661</strain>
    </source>
</reference>
<dbReference type="InterPro" id="IPR011009">
    <property type="entry name" value="Kinase-like_dom_sf"/>
</dbReference>
<keyword evidence="7" id="KW-0723">Serine/threonine-protein kinase</keyword>
<dbReference type="Gene3D" id="1.10.510.10">
    <property type="entry name" value="Transferase(Phosphotransferase) domain 1"/>
    <property type="match status" value="1"/>
</dbReference>
<dbReference type="GO" id="GO:0005524">
    <property type="term" value="F:ATP binding"/>
    <property type="evidence" value="ECO:0007669"/>
    <property type="project" value="UniProtKB-KW"/>
</dbReference>
<keyword evidence="5" id="KW-1133">Transmembrane helix</keyword>
<dbReference type="Proteomes" id="UP000317982">
    <property type="component" value="Unassembled WGS sequence"/>
</dbReference>
<dbReference type="CDD" id="cd14014">
    <property type="entry name" value="STKc_PknB_like"/>
    <property type="match status" value="1"/>
</dbReference>
<evidence type="ECO:0000259" key="6">
    <source>
        <dbReference type="PROSITE" id="PS50011"/>
    </source>
</evidence>
<evidence type="ECO:0000256" key="2">
    <source>
        <dbReference type="ARBA" id="ARBA00022741"/>
    </source>
</evidence>
<dbReference type="SUPFAM" id="SSF56112">
    <property type="entry name" value="Protein kinase-like (PK-like)"/>
    <property type="match status" value="1"/>
</dbReference>
<dbReference type="PANTHER" id="PTHR43289:SF34">
    <property type="entry name" value="SERINE_THREONINE-PROTEIN KINASE YBDM-RELATED"/>
    <property type="match status" value="1"/>
</dbReference>
<dbReference type="PROSITE" id="PS00108">
    <property type="entry name" value="PROTEIN_KINASE_ST"/>
    <property type="match status" value="1"/>
</dbReference>
<keyword evidence="2" id="KW-0547">Nucleotide-binding</keyword>
<keyword evidence="3 7" id="KW-0418">Kinase</keyword>
<organism evidence="7 8">
    <name type="scientific">Cryptosporangium phraense</name>
    <dbReference type="NCBI Taxonomy" id="2593070"/>
    <lineage>
        <taxon>Bacteria</taxon>
        <taxon>Bacillati</taxon>
        <taxon>Actinomycetota</taxon>
        <taxon>Actinomycetes</taxon>
        <taxon>Cryptosporangiales</taxon>
        <taxon>Cryptosporangiaceae</taxon>
        <taxon>Cryptosporangium</taxon>
    </lineage>
</organism>
<dbReference type="EMBL" id="VIRS01000018">
    <property type="protein sequence ID" value="TQS42401.1"/>
    <property type="molecule type" value="Genomic_DNA"/>
</dbReference>
<evidence type="ECO:0000256" key="4">
    <source>
        <dbReference type="ARBA" id="ARBA00022840"/>
    </source>
</evidence>
<dbReference type="Pfam" id="PF00069">
    <property type="entry name" value="Pkinase"/>
    <property type="match status" value="1"/>
</dbReference>
<keyword evidence="5" id="KW-0812">Transmembrane</keyword>
<dbReference type="InterPro" id="IPR008271">
    <property type="entry name" value="Ser/Thr_kinase_AS"/>
</dbReference>
<keyword evidence="4" id="KW-0067">ATP-binding</keyword>
<feature type="transmembrane region" description="Helical" evidence="5">
    <location>
        <begin position="68"/>
        <end position="93"/>
    </location>
</feature>
<evidence type="ECO:0000256" key="1">
    <source>
        <dbReference type="ARBA" id="ARBA00022679"/>
    </source>
</evidence>
<keyword evidence="8" id="KW-1185">Reference proteome</keyword>
<proteinExistence type="predicted"/>
<comment type="caution">
    <text evidence="7">The sequence shown here is derived from an EMBL/GenBank/DDBJ whole genome shotgun (WGS) entry which is preliminary data.</text>
</comment>
<evidence type="ECO:0000313" key="8">
    <source>
        <dbReference type="Proteomes" id="UP000317982"/>
    </source>
</evidence>
<gene>
    <name evidence="7" type="ORF">FL583_24130</name>
</gene>
<feature type="transmembrane region" description="Helical" evidence="5">
    <location>
        <begin position="37"/>
        <end position="56"/>
    </location>
</feature>
<sequence length="393" mass="41735">MTQQGDSTPLLDEARSLRTALDEVAARRREVLDRYDVLSLALMLIGVSVFASVAAFSFSSGQTGRGQAFLVLTLLAVPFVLFAAWTSVGRFLVLSRRAARMEQRLVTLPSPVEEAVTTIEAALPAYVVRRGLGQGGCGVVYLAEHRRAGWSRAVKLLTETALPDSQERFLREAQVMESLDHPHIARVYEYVENCIVMEYLPGGTAVARAGQGPGVVCAIGLGVASALAAAHQRNVVHRDIKPGNLLFADDGTVKVTDFGIAKLLAAGATGEPASVLALTPGYAAPEQLNADDITARTDLYGLAATLYRLLTGSTPPLPGPDGAPRADLAGIPPRIAAVLARSLDAYPERRHADAQAFALDLARAAARDMHPGWLDASGVPFRGDPEIRAAASR</sequence>
<keyword evidence="1" id="KW-0808">Transferase</keyword>
<dbReference type="SMART" id="SM00220">
    <property type="entry name" value="S_TKc"/>
    <property type="match status" value="1"/>
</dbReference>
<dbReference type="InterPro" id="IPR000719">
    <property type="entry name" value="Prot_kinase_dom"/>
</dbReference>
<accession>A0A545AMA7</accession>
<evidence type="ECO:0000256" key="3">
    <source>
        <dbReference type="ARBA" id="ARBA00022777"/>
    </source>
</evidence>
<keyword evidence="5" id="KW-0472">Membrane</keyword>
<evidence type="ECO:0000256" key="5">
    <source>
        <dbReference type="SAM" id="Phobius"/>
    </source>
</evidence>
<dbReference type="InParanoid" id="A0A545AMA7"/>
<dbReference type="PANTHER" id="PTHR43289">
    <property type="entry name" value="MITOGEN-ACTIVATED PROTEIN KINASE KINASE KINASE 20-RELATED"/>
    <property type="match status" value="1"/>
</dbReference>
<dbReference type="PROSITE" id="PS50011">
    <property type="entry name" value="PROTEIN_KINASE_DOM"/>
    <property type="match status" value="1"/>
</dbReference>
<feature type="domain" description="Protein kinase" evidence="6">
    <location>
        <begin position="126"/>
        <end position="373"/>
    </location>
</feature>